<comment type="cofactor">
    <cofactor evidence="2">
        <name>a divalent metal cation</name>
        <dbReference type="ChEBI" id="CHEBI:60240"/>
    </cofactor>
</comment>
<organism evidence="4 5">
    <name type="scientific">Shewanella hanedai</name>
    <name type="common">Alteromonas hanedai</name>
    <dbReference type="NCBI Taxonomy" id="25"/>
    <lineage>
        <taxon>Bacteria</taxon>
        <taxon>Pseudomonadati</taxon>
        <taxon>Pseudomonadota</taxon>
        <taxon>Gammaproteobacteria</taxon>
        <taxon>Alteromonadales</taxon>
        <taxon>Shewanellaceae</taxon>
        <taxon>Shewanella</taxon>
    </lineage>
</organism>
<evidence type="ECO:0000256" key="2">
    <source>
        <dbReference type="RuleBase" id="RU362039"/>
    </source>
</evidence>
<protein>
    <recommendedName>
        <fullName evidence="2">Phosphoesterase</fullName>
        <ecNumber evidence="2">3.1.4.-</ecNumber>
    </recommendedName>
</protein>
<dbReference type="RefSeq" id="WP_144042754.1">
    <property type="nucleotide sequence ID" value="NZ_BMPL01000054.1"/>
</dbReference>
<evidence type="ECO:0000256" key="1">
    <source>
        <dbReference type="ARBA" id="ARBA00008950"/>
    </source>
</evidence>
<dbReference type="AlphaFoldDB" id="A0A553JF99"/>
<dbReference type="InterPro" id="IPR024654">
    <property type="entry name" value="Calcineurin-like_PHP_lpxH"/>
</dbReference>
<dbReference type="InterPro" id="IPR041802">
    <property type="entry name" value="MPP_YfcE"/>
</dbReference>
<keyword evidence="2" id="KW-0479">Metal-binding</keyword>
<dbReference type="GO" id="GO:0016787">
    <property type="term" value="F:hydrolase activity"/>
    <property type="evidence" value="ECO:0007669"/>
    <property type="project" value="UniProtKB-UniRule"/>
</dbReference>
<keyword evidence="5" id="KW-1185">Reference proteome</keyword>
<dbReference type="InterPro" id="IPR000979">
    <property type="entry name" value="Phosphodiesterase_MJ0936/Vps29"/>
</dbReference>
<evidence type="ECO:0000259" key="3">
    <source>
        <dbReference type="Pfam" id="PF12850"/>
    </source>
</evidence>
<dbReference type="EMBL" id="VKGK01000051">
    <property type="protein sequence ID" value="TRY11120.1"/>
    <property type="molecule type" value="Genomic_DNA"/>
</dbReference>
<accession>A0A553JF99</accession>
<dbReference type="CDD" id="cd00841">
    <property type="entry name" value="MPP_YfcE"/>
    <property type="match status" value="1"/>
</dbReference>
<evidence type="ECO:0000313" key="4">
    <source>
        <dbReference type="EMBL" id="TRY11120.1"/>
    </source>
</evidence>
<feature type="domain" description="Calcineurin-like phosphoesterase" evidence="3">
    <location>
        <begin position="1"/>
        <end position="162"/>
    </location>
</feature>
<dbReference type="SUPFAM" id="SSF56300">
    <property type="entry name" value="Metallo-dependent phosphatases"/>
    <property type="match status" value="1"/>
</dbReference>
<comment type="caution">
    <text evidence="4">The sequence shown here is derived from an EMBL/GenBank/DDBJ whole genome shotgun (WGS) entry which is preliminary data.</text>
</comment>
<dbReference type="NCBIfam" id="NF006988">
    <property type="entry name" value="PRK09453.1"/>
    <property type="match status" value="1"/>
</dbReference>
<keyword evidence="4" id="KW-0378">Hydrolase</keyword>
<dbReference type="GO" id="GO:0046872">
    <property type="term" value="F:metal ion binding"/>
    <property type="evidence" value="ECO:0007669"/>
    <property type="project" value="UniProtKB-KW"/>
</dbReference>
<gene>
    <name evidence="4" type="ORF">FN961_24435</name>
</gene>
<comment type="similarity">
    <text evidence="1 2">Belongs to the metallophosphoesterase superfamily. YfcE family.</text>
</comment>
<reference evidence="5" key="1">
    <citation type="submission" date="2019-07" db="EMBL/GenBank/DDBJ databases">
        <title>Shewanella sp. YLB-08 draft genomic sequence.</title>
        <authorList>
            <person name="Yu L."/>
        </authorList>
    </citation>
    <scope>NUCLEOTIDE SEQUENCE [LARGE SCALE GENOMIC DNA]</scope>
    <source>
        <strain evidence="5">JCM 20706</strain>
    </source>
</reference>
<name>A0A553JF99_SHEHA</name>
<dbReference type="PANTHER" id="PTHR11124">
    <property type="entry name" value="VACUOLAR SORTING PROTEIN VPS29"/>
    <property type="match status" value="1"/>
</dbReference>
<dbReference type="Pfam" id="PF12850">
    <property type="entry name" value="Metallophos_2"/>
    <property type="match status" value="1"/>
</dbReference>
<dbReference type="OrthoDB" id="9800565at2"/>
<dbReference type="NCBIfam" id="TIGR00040">
    <property type="entry name" value="yfcE"/>
    <property type="match status" value="1"/>
</dbReference>
<dbReference type="Gene3D" id="3.60.21.10">
    <property type="match status" value="1"/>
</dbReference>
<sequence>MKLFFASDIHGCFESTQRMISAFEQSGAQHLLLLGDILNHGPRNAIPNGYAPMKVVELLNTYGDKIIAVRGNCDSEVDQMLLNFPMMADYNWVLLPDGRRLFLTHGHVYRGDNLPHLGAGDVMASGHTHLPVAEKQGEVILFNPGSVTIPRGEHKASYGLFDGNRLSVVTFDGDELSSYVLDRYQSV</sequence>
<evidence type="ECO:0000313" key="5">
    <source>
        <dbReference type="Proteomes" id="UP000318126"/>
    </source>
</evidence>
<dbReference type="Proteomes" id="UP000318126">
    <property type="component" value="Unassembled WGS sequence"/>
</dbReference>
<dbReference type="InterPro" id="IPR029052">
    <property type="entry name" value="Metallo-depent_PP-like"/>
</dbReference>
<dbReference type="EC" id="3.1.4.-" evidence="2"/>
<proteinExistence type="inferred from homology"/>